<protein>
    <submittedName>
        <fullName evidence="2">ATP-binding protein</fullName>
    </submittedName>
</protein>
<evidence type="ECO:0000256" key="1">
    <source>
        <dbReference type="SAM" id="MobiDB-lite"/>
    </source>
</evidence>
<dbReference type="InterPro" id="IPR036890">
    <property type="entry name" value="HATPase_C_sf"/>
</dbReference>
<accession>A0A423J2Y7</accession>
<feature type="compositionally biased region" description="Basic and acidic residues" evidence="1">
    <location>
        <begin position="360"/>
        <end position="370"/>
    </location>
</feature>
<sequence>MMSNIEEIELPPDPERVIVGLRDTGYELNTAVADIVDNSIAANASAVQLWLAADMKGNIRLLIVDNGDGMDRQGLLNAMQYGSKARPSRASLGKYGLGLKTASTAFCKRLSVISRPNGRTPAMMATWDLYHVAKVNKWSLLLSDTCDQEALELLDSMAPDRAGTVVLWENVDRLIKDYADPSGKIARKALKSKEDALRHHLAMVYQRFLDVNDERAPTVTIELNGKPITPWDPFQRNLSELLAEESIETVLPDGNSATFTVRAFILPRREEFPNDELASAALLSNERQGIYIYRENRLIHDADWLGLYQKEPHSTLLRVEFSFDHKLDDAFHLDIKKSQIILNEDLAVWLQTQFLPAPRREANRRSREGQQKVISKKGVGAHDISNNNIRNREAAAGGPQVKVADLNTGEAIVENKYGTTRLKLTITSAKRPGEVFVQPVDGINNGLLFQPALIDQHKAVQINTSHPYYHKVYVPNLNRSVTMQGLDSLMWALAVAELSTLQDSTAAMLKDMRYEVSRVLEKLVETLPEPDVEQSDNDA</sequence>
<dbReference type="GO" id="GO:0005524">
    <property type="term" value="F:ATP binding"/>
    <property type="evidence" value="ECO:0007669"/>
    <property type="project" value="UniProtKB-KW"/>
</dbReference>
<organism evidence="2 3">
    <name type="scientific">Pseudomonas brassicacearum</name>
    <dbReference type="NCBI Taxonomy" id="930166"/>
    <lineage>
        <taxon>Bacteria</taxon>
        <taxon>Pseudomonadati</taxon>
        <taxon>Pseudomonadota</taxon>
        <taxon>Gammaproteobacteria</taxon>
        <taxon>Pseudomonadales</taxon>
        <taxon>Pseudomonadaceae</taxon>
        <taxon>Pseudomonas</taxon>
    </lineage>
</organism>
<dbReference type="EMBL" id="MOBO01000035">
    <property type="protein sequence ID" value="RON32024.1"/>
    <property type="molecule type" value="Genomic_DNA"/>
</dbReference>
<dbReference type="Proteomes" id="UP000286351">
    <property type="component" value="Unassembled WGS sequence"/>
</dbReference>
<keyword evidence="2" id="KW-0547">Nucleotide-binding</keyword>
<comment type="caution">
    <text evidence="2">The sequence shown here is derived from an EMBL/GenBank/DDBJ whole genome shotgun (WGS) entry which is preliminary data.</text>
</comment>
<name>A0A423J2Y7_9PSED</name>
<dbReference type="Pfam" id="PF13589">
    <property type="entry name" value="HATPase_c_3"/>
    <property type="match status" value="1"/>
</dbReference>
<dbReference type="AlphaFoldDB" id="A0A423J2Y7"/>
<keyword evidence="2" id="KW-0067">ATP-binding</keyword>
<evidence type="ECO:0000313" key="3">
    <source>
        <dbReference type="Proteomes" id="UP000286351"/>
    </source>
</evidence>
<dbReference type="RefSeq" id="WP_259696462.1">
    <property type="nucleotide sequence ID" value="NZ_MOBO01000035.1"/>
</dbReference>
<reference evidence="2 3" key="1">
    <citation type="submission" date="2016-10" db="EMBL/GenBank/DDBJ databases">
        <title>Comparative genome analysis of multiple Pseudomonas spp. focuses on biocontrol and plant growth promoting traits.</title>
        <authorList>
            <person name="Tao X.-Y."/>
            <person name="Taylor C.G."/>
        </authorList>
    </citation>
    <scope>NUCLEOTIDE SEQUENCE [LARGE SCALE GENOMIC DNA]</scope>
    <source>
        <strain evidence="2 3">38D4</strain>
    </source>
</reference>
<proteinExistence type="predicted"/>
<dbReference type="SUPFAM" id="SSF55874">
    <property type="entry name" value="ATPase domain of HSP90 chaperone/DNA topoisomerase II/histidine kinase"/>
    <property type="match status" value="1"/>
</dbReference>
<feature type="region of interest" description="Disordered" evidence="1">
    <location>
        <begin position="360"/>
        <end position="397"/>
    </location>
</feature>
<dbReference type="Gene3D" id="3.30.565.10">
    <property type="entry name" value="Histidine kinase-like ATPase, C-terminal domain"/>
    <property type="match status" value="1"/>
</dbReference>
<evidence type="ECO:0000313" key="2">
    <source>
        <dbReference type="EMBL" id="RON32024.1"/>
    </source>
</evidence>
<gene>
    <name evidence="2" type="ORF">BK664_28645</name>
</gene>